<name>A0AAD5RRV0_9PEZI</name>
<comment type="similarity">
    <text evidence="1 5">Belongs to the V-ATPase G subunit family.</text>
</comment>
<comment type="subunit">
    <text evidence="5">V-ATPase is a heteromultimeric enzyme made up of two complexes: the ATP-hydrolytic V1 complex and the proton translocation V0 complex.</text>
</comment>
<dbReference type="Pfam" id="PF03179">
    <property type="entry name" value="V-ATPase_G"/>
    <property type="match status" value="1"/>
</dbReference>
<comment type="function">
    <text evidence="5">Subunit of the V1 complex of vacuolar(H+)-ATPase (V-ATPase), a multisubunit enzyme composed of a peripheral complex (V1) that hydrolyzes ATP and a membrane integral complex (V0) that translocates protons. V-ATPase is responsible for acidifying and maintaining the pH of intracellular compartments and in some cell types, is targeted to the plasma membrane, where it is responsible for acidifying the extracellular environment.</text>
</comment>
<dbReference type="GO" id="GO:0000221">
    <property type="term" value="C:vacuolar proton-transporting V-type ATPase, V1 domain"/>
    <property type="evidence" value="ECO:0007669"/>
    <property type="project" value="TreeGrafter"/>
</dbReference>
<sequence length="107" mass="11796">MSQKTQGIQQLLEAERKAAEIVQSARDYRTTQLRAARDDAKKLIEDKKKEAEGKYNSYANQNSSGSKSAEQQAEKDVEDRVKAMTAALAKGKDPVIKDLLAAVVTVE</sequence>
<dbReference type="GO" id="GO:0046961">
    <property type="term" value="F:proton-transporting ATPase activity, rotational mechanism"/>
    <property type="evidence" value="ECO:0007669"/>
    <property type="project" value="InterPro"/>
</dbReference>
<dbReference type="Gene3D" id="1.20.5.2950">
    <property type="match status" value="1"/>
</dbReference>
<evidence type="ECO:0000256" key="1">
    <source>
        <dbReference type="ARBA" id="ARBA00010066"/>
    </source>
</evidence>
<protein>
    <recommendedName>
        <fullName evidence="5">V-type proton ATPase subunit G</fullName>
    </recommendedName>
</protein>
<keyword evidence="8" id="KW-1185">Reference proteome</keyword>
<dbReference type="Proteomes" id="UP001201980">
    <property type="component" value="Unassembled WGS sequence"/>
</dbReference>
<keyword evidence="3 5" id="KW-0375">Hydrogen ion transport</keyword>
<evidence type="ECO:0000256" key="2">
    <source>
        <dbReference type="ARBA" id="ARBA00022448"/>
    </source>
</evidence>
<keyword evidence="2 5" id="KW-0813">Transport</keyword>
<evidence type="ECO:0000256" key="6">
    <source>
        <dbReference type="SAM" id="MobiDB-lite"/>
    </source>
</evidence>
<evidence type="ECO:0000256" key="4">
    <source>
        <dbReference type="ARBA" id="ARBA00023065"/>
    </source>
</evidence>
<evidence type="ECO:0000313" key="7">
    <source>
        <dbReference type="EMBL" id="KAJ2902710.1"/>
    </source>
</evidence>
<feature type="region of interest" description="Disordered" evidence="6">
    <location>
        <begin position="47"/>
        <end position="78"/>
    </location>
</feature>
<reference evidence="7" key="1">
    <citation type="submission" date="2022-07" db="EMBL/GenBank/DDBJ databases">
        <title>Draft genome sequence of Zalerion maritima ATCC 34329, a (micro)plastics degrading marine fungus.</title>
        <authorList>
            <person name="Paco A."/>
            <person name="Goncalves M.F.M."/>
            <person name="Rocha-Santos T.A.P."/>
            <person name="Alves A."/>
        </authorList>
    </citation>
    <scope>NUCLEOTIDE SEQUENCE</scope>
    <source>
        <strain evidence="7">ATCC 34329</strain>
    </source>
</reference>
<dbReference type="NCBIfam" id="TIGR01147">
    <property type="entry name" value="V_ATP_synt_G"/>
    <property type="match status" value="1"/>
</dbReference>
<evidence type="ECO:0000256" key="5">
    <source>
        <dbReference type="RuleBase" id="RU364019"/>
    </source>
</evidence>
<gene>
    <name evidence="7" type="ORF">MKZ38_000220</name>
</gene>
<dbReference type="EMBL" id="JAKWBI020000105">
    <property type="protein sequence ID" value="KAJ2902710.1"/>
    <property type="molecule type" value="Genomic_DNA"/>
</dbReference>
<dbReference type="InterPro" id="IPR005124">
    <property type="entry name" value="V-ATPase_G"/>
</dbReference>
<dbReference type="GO" id="GO:0016887">
    <property type="term" value="F:ATP hydrolysis activity"/>
    <property type="evidence" value="ECO:0007669"/>
    <property type="project" value="TreeGrafter"/>
</dbReference>
<proteinExistence type="inferred from homology"/>
<organism evidence="7 8">
    <name type="scientific">Zalerion maritima</name>
    <dbReference type="NCBI Taxonomy" id="339359"/>
    <lineage>
        <taxon>Eukaryota</taxon>
        <taxon>Fungi</taxon>
        <taxon>Dikarya</taxon>
        <taxon>Ascomycota</taxon>
        <taxon>Pezizomycotina</taxon>
        <taxon>Sordariomycetes</taxon>
        <taxon>Lulworthiomycetidae</taxon>
        <taxon>Lulworthiales</taxon>
        <taxon>Lulworthiaceae</taxon>
        <taxon>Zalerion</taxon>
    </lineage>
</organism>
<evidence type="ECO:0000313" key="8">
    <source>
        <dbReference type="Proteomes" id="UP001201980"/>
    </source>
</evidence>
<keyword evidence="4 5" id="KW-0406">Ion transport</keyword>
<dbReference type="PANTHER" id="PTHR12713">
    <property type="entry name" value="VACUOLAR ATP SYNTHASE SUBUNIT G"/>
    <property type="match status" value="1"/>
</dbReference>
<comment type="caution">
    <text evidence="7">The sequence shown here is derived from an EMBL/GenBank/DDBJ whole genome shotgun (WGS) entry which is preliminary data.</text>
</comment>
<evidence type="ECO:0000256" key="3">
    <source>
        <dbReference type="ARBA" id="ARBA00022781"/>
    </source>
</evidence>
<accession>A0AAD5RRV0</accession>
<dbReference type="PANTHER" id="PTHR12713:SF11">
    <property type="entry name" value="V-TYPE PROTON ATPASE SUBUNIT G"/>
    <property type="match status" value="1"/>
</dbReference>
<dbReference type="AlphaFoldDB" id="A0AAD5RRV0"/>
<feature type="compositionally biased region" description="Polar residues" evidence="6">
    <location>
        <begin position="57"/>
        <end position="71"/>
    </location>
</feature>